<organism evidence="1">
    <name type="scientific">viral metagenome</name>
    <dbReference type="NCBI Taxonomy" id="1070528"/>
    <lineage>
        <taxon>unclassified sequences</taxon>
        <taxon>metagenomes</taxon>
        <taxon>organismal metagenomes</taxon>
    </lineage>
</organism>
<reference evidence="1" key="1">
    <citation type="journal article" date="2020" name="Nature">
        <title>Giant virus diversity and host interactions through global metagenomics.</title>
        <authorList>
            <person name="Schulz F."/>
            <person name="Roux S."/>
            <person name="Paez-Espino D."/>
            <person name="Jungbluth S."/>
            <person name="Walsh D.A."/>
            <person name="Denef V.J."/>
            <person name="McMahon K.D."/>
            <person name="Konstantinidis K.T."/>
            <person name="Eloe-Fadrosh E.A."/>
            <person name="Kyrpides N.C."/>
            <person name="Woyke T."/>
        </authorList>
    </citation>
    <scope>NUCLEOTIDE SEQUENCE</scope>
    <source>
        <strain evidence="1">GVMAG-S-1014582-52</strain>
    </source>
</reference>
<protein>
    <submittedName>
        <fullName evidence="1">Uncharacterized protein</fullName>
    </submittedName>
</protein>
<evidence type="ECO:0000313" key="1">
    <source>
        <dbReference type="EMBL" id="QHU33183.1"/>
    </source>
</evidence>
<dbReference type="AlphaFoldDB" id="A0A6C0LRY0"/>
<accession>A0A6C0LRY0</accession>
<name>A0A6C0LRY0_9ZZZZ</name>
<proteinExistence type="predicted"/>
<sequence>MAGRFTRLRYDGCALQQDTKQSTDPLELTLDITKYVNCRNICKPSKEYPPNAALLVDVESSLWGIDKLSSKCDQAKHPFCAPNGCLLTRDPRVAPHITPYACERGHFGENAVITTNMKLPSNPGYTVPNPHICDGQGNGYYIEEKRVPRYNFAIR</sequence>
<dbReference type="EMBL" id="MN740556">
    <property type="protein sequence ID" value="QHU33183.1"/>
    <property type="molecule type" value="Genomic_DNA"/>
</dbReference>